<keyword evidence="1" id="KW-0732">Signal</keyword>
<feature type="signal peptide" evidence="1">
    <location>
        <begin position="1"/>
        <end position="19"/>
    </location>
</feature>
<protein>
    <submittedName>
        <fullName evidence="2">Uncharacterized protein</fullName>
    </submittedName>
</protein>
<reference evidence="2 3" key="1">
    <citation type="submission" date="2020-05" db="EMBL/GenBank/DDBJ databases">
        <title>MicrobeNet Type strains.</title>
        <authorList>
            <person name="Nicholson A.C."/>
        </authorList>
    </citation>
    <scope>NUCLEOTIDE SEQUENCE [LARGE SCALE GENOMIC DNA]</scope>
    <source>
        <strain evidence="2 3">JCM 3224</strain>
    </source>
</reference>
<sequence length="144" mass="15397">MSALRIARWGILAVLVVLAAGCGAHGDPPPKSVNAELGAEFTLAPGSTGHIDSDRVQVLFREVTEDSRCPVDVDCVWPGDAAVVVTVTVENAESEHELHSNPQFTTAVTVEGYHIRLVDLEPSPWGSKDVAPDAYRVDLLVTRA</sequence>
<name>A0A849BZ11_9NOCA</name>
<evidence type="ECO:0000313" key="3">
    <source>
        <dbReference type="Proteomes" id="UP000586827"/>
    </source>
</evidence>
<dbReference type="EMBL" id="JABELX010000004">
    <property type="protein sequence ID" value="NNH70508.1"/>
    <property type="molecule type" value="Genomic_DNA"/>
</dbReference>
<proteinExistence type="predicted"/>
<evidence type="ECO:0000256" key="1">
    <source>
        <dbReference type="SAM" id="SignalP"/>
    </source>
</evidence>
<keyword evidence="3" id="KW-1185">Reference proteome</keyword>
<dbReference type="RefSeq" id="WP_067526600.1">
    <property type="nucleotide sequence ID" value="NZ_JABELX010000004.1"/>
</dbReference>
<comment type="caution">
    <text evidence="2">The sequence shown here is derived from an EMBL/GenBank/DDBJ whole genome shotgun (WGS) entry which is preliminary data.</text>
</comment>
<dbReference type="PROSITE" id="PS51257">
    <property type="entry name" value="PROKAR_LIPOPROTEIN"/>
    <property type="match status" value="1"/>
</dbReference>
<feature type="chain" id="PRO_5039422110" evidence="1">
    <location>
        <begin position="20"/>
        <end position="144"/>
    </location>
</feature>
<gene>
    <name evidence="2" type="ORF">HLB23_11645</name>
</gene>
<evidence type="ECO:0000313" key="2">
    <source>
        <dbReference type="EMBL" id="NNH70508.1"/>
    </source>
</evidence>
<accession>A0A849BZ11</accession>
<dbReference type="Proteomes" id="UP000586827">
    <property type="component" value="Unassembled WGS sequence"/>
</dbReference>
<dbReference type="AlphaFoldDB" id="A0A849BZ11"/>
<organism evidence="2 3">
    <name type="scientific">Nocardia uniformis</name>
    <dbReference type="NCBI Taxonomy" id="53432"/>
    <lineage>
        <taxon>Bacteria</taxon>
        <taxon>Bacillati</taxon>
        <taxon>Actinomycetota</taxon>
        <taxon>Actinomycetes</taxon>
        <taxon>Mycobacteriales</taxon>
        <taxon>Nocardiaceae</taxon>
        <taxon>Nocardia</taxon>
    </lineage>
</organism>